<dbReference type="EC" id="3.1.11.2" evidence="3"/>
<proteinExistence type="inferred from homology"/>
<dbReference type="Pfam" id="PF03372">
    <property type="entry name" value="Exo_endo_phos"/>
    <property type="match status" value="1"/>
</dbReference>
<feature type="site" description="Interaction with DNA substrate" evidence="11">
    <location>
        <position position="227"/>
    </location>
</feature>
<organism evidence="13 14">
    <name type="scientific">Cyprinus carpio</name>
    <name type="common">Common carp</name>
    <dbReference type="NCBI Taxonomy" id="7962"/>
    <lineage>
        <taxon>Eukaryota</taxon>
        <taxon>Metazoa</taxon>
        <taxon>Chordata</taxon>
        <taxon>Craniata</taxon>
        <taxon>Vertebrata</taxon>
        <taxon>Euteleostomi</taxon>
        <taxon>Actinopterygii</taxon>
        <taxon>Neopterygii</taxon>
        <taxon>Teleostei</taxon>
        <taxon>Ostariophysi</taxon>
        <taxon>Cypriniformes</taxon>
        <taxon>Cyprinidae</taxon>
        <taxon>Cyprininae</taxon>
        <taxon>Cyprinus</taxon>
    </lineage>
</organism>
<dbReference type="Proteomes" id="UP000694700">
    <property type="component" value="Unplaced"/>
</dbReference>
<comment type="catalytic activity">
    <reaction evidence="1">
        <text>Exonucleolytic cleavage in the 3'- to 5'-direction to yield nucleoside 5'-phosphates.</text>
        <dbReference type="EC" id="3.1.11.2"/>
    </reaction>
</comment>
<comment type="cofactor">
    <cofactor evidence="10">
        <name>Mg(2+)</name>
        <dbReference type="ChEBI" id="CHEBI:18420"/>
    </cofactor>
    <cofactor evidence="10">
        <name>Mn(2+)</name>
        <dbReference type="ChEBI" id="CHEBI:29035"/>
    </cofactor>
    <text evidence="10">Probably binds two magnesium or manganese ions per subunit.</text>
</comment>
<evidence type="ECO:0000256" key="5">
    <source>
        <dbReference type="ARBA" id="ARBA00022763"/>
    </source>
</evidence>
<dbReference type="GO" id="GO:0046872">
    <property type="term" value="F:metal ion binding"/>
    <property type="evidence" value="ECO:0007669"/>
    <property type="project" value="UniProtKB-KW"/>
</dbReference>
<dbReference type="PANTHER" id="PTHR22748">
    <property type="entry name" value="AP ENDONUCLEASE"/>
    <property type="match status" value="1"/>
</dbReference>
<dbReference type="GO" id="GO:0003906">
    <property type="term" value="F:DNA-(apurinic or apyrimidinic site) endonuclease activity"/>
    <property type="evidence" value="ECO:0007669"/>
    <property type="project" value="TreeGrafter"/>
</dbReference>
<feature type="binding site" evidence="10">
    <location>
        <position position="142"/>
    </location>
    <ligand>
        <name>Mg(2+)</name>
        <dbReference type="ChEBI" id="CHEBI:18420"/>
        <label>1</label>
    </ligand>
</feature>
<dbReference type="GO" id="GO:0008311">
    <property type="term" value="F:double-stranded DNA 3'-5' DNA exonuclease activity"/>
    <property type="evidence" value="ECO:0007669"/>
    <property type="project" value="UniProtKB-EC"/>
</dbReference>
<feature type="active site" description="Proton acceptor" evidence="9">
    <location>
        <position position="227"/>
    </location>
</feature>
<feature type="binding site" evidence="10">
    <location>
        <position position="140"/>
    </location>
    <ligand>
        <name>Mg(2+)</name>
        <dbReference type="ChEBI" id="CHEBI:18420"/>
        <label>1</label>
    </ligand>
</feature>
<feature type="domain" description="Endonuclease/exonuclease/phosphatase" evidence="12">
    <location>
        <begin position="6"/>
        <end position="227"/>
    </location>
</feature>
<feature type="site" description="Transition state stabilizer" evidence="11">
    <location>
        <position position="142"/>
    </location>
</feature>
<keyword evidence="10" id="KW-0464">Manganese</keyword>
<dbReference type="InterPro" id="IPR036691">
    <property type="entry name" value="Endo/exonu/phosph_ase_sf"/>
</dbReference>
<dbReference type="SUPFAM" id="SSF56219">
    <property type="entry name" value="DNase I-like"/>
    <property type="match status" value="1"/>
</dbReference>
<feature type="binding site" evidence="10">
    <location>
        <position position="227"/>
    </location>
    <ligand>
        <name>Mg(2+)</name>
        <dbReference type="ChEBI" id="CHEBI:18420"/>
        <label>1</label>
    </ligand>
</feature>
<evidence type="ECO:0000256" key="6">
    <source>
        <dbReference type="ARBA" id="ARBA00022801"/>
    </source>
</evidence>
<dbReference type="PANTHER" id="PTHR22748:SF26">
    <property type="entry name" value="ENDONUCLEASE_EXONUCLEASE_PHOSPHATASE DOMAIN-CONTAINING PROTEIN"/>
    <property type="match status" value="1"/>
</dbReference>
<evidence type="ECO:0000256" key="10">
    <source>
        <dbReference type="PIRSR" id="PIRSR604808-2"/>
    </source>
</evidence>
<feature type="binding site" evidence="10">
    <location>
        <position position="226"/>
    </location>
    <ligand>
        <name>Mg(2+)</name>
        <dbReference type="ChEBI" id="CHEBI:18420"/>
        <label>1</label>
    </ligand>
</feature>
<dbReference type="GO" id="GO:0005634">
    <property type="term" value="C:nucleus"/>
    <property type="evidence" value="ECO:0007669"/>
    <property type="project" value="TreeGrafter"/>
</dbReference>
<comment type="similarity">
    <text evidence="2">Belongs to the DNA repair enzymes AP/ExoA family.</text>
</comment>
<protein>
    <recommendedName>
        <fullName evidence="3">exodeoxyribonuclease III</fullName>
        <ecNumber evidence="3">3.1.11.2</ecNumber>
    </recommendedName>
</protein>
<keyword evidence="6" id="KW-0378">Hydrolase</keyword>
<feature type="site" description="Important for catalytic activity" evidence="11">
    <location>
        <position position="202"/>
    </location>
</feature>
<evidence type="ECO:0000313" key="14">
    <source>
        <dbReference type="Proteomes" id="UP000694700"/>
    </source>
</evidence>
<feature type="active site" description="Proton donor/acceptor" evidence="9">
    <location>
        <position position="140"/>
    </location>
</feature>
<evidence type="ECO:0000256" key="11">
    <source>
        <dbReference type="PIRSR" id="PIRSR604808-3"/>
    </source>
</evidence>
<keyword evidence="7 10" id="KW-0460">Magnesium</keyword>
<dbReference type="InterPro" id="IPR004808">
    <property type="entry name" value="AP_endonuc_1"/>
</dbReference>
<evidence type="ECO:0000256" key="9">
    <source>
        <dbReference type="PIRSR" id="PIRSR604808-1"/>
    </source>
</evidence>
<evidence type="ECO:0000256" key="4">
    <source>
        <dbReference type="ARBA" id="ARBA00022723"/>
    </source>
</evidence>
<dbReference type="AlphaFoldDB" id="A0A8C1VRM9"/>
<dbReference type="Gene3D" id="3.60.10.10">
    <property type="entry name" value="Endonuclease/exonuclease/phosphatase"/>
    <property type="match status" value="1"/>
</dbReference>
<reference evidence="13" key="1">
    <citation type="submission" date="2025-08" db="UniProtKB">
        <authorList>
            <consortium name="Ensembl"/>
        </authorList>
    </citation>
    <scope>IDENTIFICATION</scope>
</reference>
<evidence type="ECO:0000259" key="12">
    <source>
        <dbReference type="Pfam" id="PF03372"/>
    </source>
</evidence>
<feature type="binding site" evidence="10">
    <location>
        <position position="9"/>
    </location>
    <ligand>
        <name>Mg(2+)</name>
        <dbReference type="ChEBI" id="CHEBI:18420"/>
        <label>1</label>
    </ligand>
</feature>
<dbReference type="InterPro" id="IPR005135">
    <property type="entry name" value="Endo/exonuclease/phosphatase"/>
</dbReference>
<evidence type="ECO:0000313" key="13">
    <source>
        <dbReference type="Ensembl" id="ENSCCRP00015055954.1"/>
    </source>
</evidence>
<accession>A0A8C1VRM9</accession>
<dbReference type="Ensembl" id="ENSCCRT00015057810.1">
    <property type="protein sequence ID" value="ENSCCRP00015055954.1"/>
    <property type="gene ID" value="ENSCCRG00015023014.1"/>
</dbReference>
<evidence type="ECO:0000256" key="8">
    <source>
        <dbReference type="ARBA" id="ARBA00023204"/>
    </source>
</evidence>
<sequence>MAINILSWNVNGLNSPVKRTKCLDYLRCKNVHLALIQESHLKAADVHRFQNRYFKVICSSSAANKTKGVLIVSKRNFDFSIIRSGGDTEGRITYAVGSVYNTKYAFVSVYAPTEGDPLFFQELLRLVVSLEDCLVVLGGDFNTVLDPQLDRSHASKADSIISGCFNSFLRHTNICDVWRLQNDGVKDYTFFSARHKSYSRIDYLLMSPSLIPFISKVNILPLLLSDHSPVFTSLTAVSLGSRHNRWRFNTSLLQDCTFVDELRSSLKEFLQINKDSVSNPQVLWETTKCFIRGKCISFSSFNKKHRESRKIEFENQISLLEKELKGKFRESKAKEIKVLKSELKSIYLHRAEFIIHRTRHSYYFHGEHSSKLLNYI</sequence>
<evidence type="ECO:0000256" key="1">
    <source>
        <dbReference type="ARBA" id="ARBA00000493"/>
    </source>
</evidence>
<evidence type="ECO:0000256" key="3">
    <source>
        <dbReference type="ARBA" id="ARBA00012115"/>
    </source>
</evidence>
<feature type="active site" evidence="9">
    <location>
        <position position="110"/>
    </location>
</feature>
<evidence type="ECO:0000256" key="7">
    <source>
        <dbReference type="ARBA" id="ARBA00022842"/>
    </source>
</evidence>
<dbReference type="CDD" id="cd09076">
    <property type="entry name" value="L1-EN"/>
    <property type="match status" value="1"/>
</dbReference>
<keyword evidence="8" id="KW-0234">DNA repair</keyword>
<name>A0A8C1VRM9_CYPCA</name>
<keyword evidence="5" id="KW-0227">DNA damage</keyword>
<feature type="binding site" evidence="10">
    <location>
        <position position="38"/>
    </location>
    <ligand>
        <name>Mg(2+)</name>
        <dbReference type="ChEBI" id="CHEBI:18420"/>
        <label>1</label>
    </ligand>
</feature>
<dbReference type="GO" id="GO:0006284">
    <property type="term" value="P:base-excision repair"/>
    <property type="evidence" value="ECO:0007669"/>
    <property type="project" value="TreeGrafter"/>
</dbReference>
<keyword evidence="4 10" id="KW-0479">Metal-binding</keyword>
<dbReference type="GO" id="GO:0008081">
    <property type="term" value="F:phosphoric diester hydrolase activity"/>
    <property type="evidence" value="ECO:0007669"/>
    <property type="project" value="TreeGrafter"/>
</dbReference>
<evidence type="ECO:0000256" key="2">
    <source>
        <dbReference type="ARBA" id="ARBA00007092"/>
    </source>
</evidence>